<keyword evidence="2" id="KW-1185">Reference proteome</keyword>
<dbReference type="EMBL" id="OZ034815">
    <property type="protein sequence ID" value="CAL1372115.1"/>
    <property type="molecule type" value="Genomic_DNA"/>
</dbReference>
<organism evidence="1 2">
    <name type="scientific">Linum trigynum</name>
    <dbReference type="NCBI Taxonomy" id="586398"/>
    <lineage>
        <taxon>Eukaryota</taxon>
        <taxon>Viridiplantae</taxon>
        <taxon>Streptophyta</taxon>
        <taxon>Embryophyta</taxon>
        <taxon>Tracheophyta</taxon>
        <taxon>Spermatophyta</taxon>
        <taxon>Magnoliopsida</taxon>
        <taxon>eudicotyledons</taxon>
        <taxon>Gunneridae</taxon>
        <taxon>Pentapetalae</taxon>
        <taxon>rosids</taxon>
        <taxon>fabids</taxon>
        <taxon>Malpighiales</taxon>
        <taxon>Linaceae</taxon>
        <taxon>Linum</taxon>
    </lineage>
</organism>
<dbReference type="AlphaFoldDB" id="A0AAV2DEY8"/>
<name>A0AAV2DEY8_9ROSI</name>
<dbReference type="Proteomes" id="UP001497516">
    <property type="component" value="Chromosome 2"/>
</dbReference>
<protein>
    <submittedName>
        <fullName evidence="1">Uncharacterized protein</fullName>
    </submittedName>
</protein>
<evidence type="ECO:0000313" key="2">
    <source>
        <dbReference type="Proteomes" id="UP001497516"/>
    </source>
</evidence>
<proteinExistence type="predicted"/>
<accession>A0AAV2DEY8</accession>
<sequence>MPDKVDWRTTIKEYLNNGTVLDDLKESWALRQKAAMCTQIGQELFINDRTLGYTLSASVHKNLNQW</sequence>
<reference evidence="1 2" key="1">
    <citation type="submission" date="2024-04" db="EMBL/GenBank/DDBJ databases">
        <authorList>
            <person name="Fracassetti M."/>
        </authorList>
    </citation>
    <scope>NUCLEOTIDE SEQUENCE [LARGE SCALE GENOMIC DNA]</scope>
</reference>
<gene>
    <name evidence="1" type="ORF">LTRI10_LOCUS14138</name>
</gene>
<evidence type="ECO:0000313" key="1">
    <source>
        <dbReference type="EMBL" id="CAL1372115.1"/>
    </source>
</evidence>